<evidence type="ECO:0000313" key="14">
    <source>
        <dbReference type="Proteomes" id="UP000177043"/>
    </source>
</evidence>
<accession>A0A1G2QEK1</accession>
<evidence type="ECO:0000256" key="11">
    <source>
        <dbReference type="ARBA" id="ARBA00023204"/>
    </source>
</evidence>
<evidence type="ECO:0000256" key="1">
    <source>
        <dbReference type="ARBA" id="ARBA00001400"/>
    </source>
</evidence>
<dbReference type="Gene3D" id="3.40.470.10">
    <property type="entry name" value="Uracil-DNA glycosylase-like domain"/>
    <property type="match status" value="1"/>
</dbReference>
<evidence type="ECO:0000256" key="3">
    <source>
        <dbReference type="ARBA" id="ARBA00012030"/>
    </source>
</evidence>
<protein>
    <recommendedName>
        <fullName evidence="4">Type-4 uracil-DNA glycosylase</fullName>
        <ecNumber evidence="3">3.2.2.27</ecNumber>
    </recommendedName>
</protein>
<evidence type="ECO:0000256" key="8">
    <source>
        <dbReference type="ARBA" id="ARBA00022801"/>
    </source>
</evidence>
<dbReference type="SMART" id="SM00986">
    <property type="entry name" value="UDG"/>
    <property type="match status" value="1"/>
</dbReference>
<evidence type="ECO:0000256" key="4">
    <source>
        <dbReference type="ARBA" id="ARBA00019403"/>
    </source>
</evidence>
<dbReference type="GO" id="GO:0006281">
    <property type="term" value="P:DNA repair"/>
    <property type="evidence" value="ECO:0007669"/>
    <property type="project" value="UniProtKB-KW"/>
</dbReference>
<dbReference type="PANTHER" id="PTHR33693:SF1">
    <property type="entry name" value="TYPE-4 URACIL-DNA GLYCOSYLASE"/>
    <property type="match status" value="1"/>
</dbReference>
<evidence type="ECO:0000256" key="9">
    <source>
        <dbReference type="ARBA" id="ARBA00023004"/>
    </source>
</evidence>
<dbReference type="SUPFAM" id="SSF52141">
    <property type="entry name" value="Uracil-DNA glycosylase-like"/>
    <property type="match status" value="1"/>
</dbReference>
<comment type="catalytic activity">
    <reaction evidence="1">
        <text>Hydrolyzes single-stranded DNA or mismatched double-stranded DNA and polynucleotides, releasing free uracil.</text>
        <dbReference type="EC" id="3.2.2.27"/>
    </reaction>
</comment>
<dbReference type="GO" id="GO:0004844">
    <property type="term" value="F:uracil DNA N-glycosylase activity"/>
    <property type="evidence" value="ECO:0007669"/>
    <property type="project" value="UniProtKB-EC"/>
</dbReference>
<keyword evidence="9" id="KW-0408">Iron</keyword>
<dbReference type="CDD" id="cd10030">
    <property type="entry name" value="UDG-F4_TTUDGA_SPO1dp_like"/>
    <property type="match status" value="1"/>
</dbReference>
<dbReference type="InterPro" id="IPR051536">
    <property type="entry name" value="UDG_Type-4/5"/>
</dbReference>
<keyword evidence="8" id="KW-0378">Hydrolase</keyword>
<name>A0A1G2QEK1_9BACT</name>
<keyword evidence="6" id="KW-0479">Metal-binding</keyword>
<dbReference type="InterPro" id="IPR005122">
    <property type="entry name" value="Uracil-DNA_glycosylase-like"/>
</dbReference>
<evidence type="ECO:0000313" key="13">
    <source>
        <dbReference type="EMBL" id="OHA58907.1"/>
    </source>
</evidence>
<evidence type="ECO:0000256" key="5">
    <source>
        <dbReference type="ARBA" id="ARBA00022485"/>
    </source>
</evidence>
<dbReference type="InterPro" id="IPR036895">
    <property type="entry name" value="Uracil-DNA_glycosylase-like_sf"/>
</dbReference>
<keyword evidence="10" id="KW-0411">Iron-sulfur</keyword>
<comment type="similarity">
    <text evidence="2">Belongs to the uracil-DNA glycosylase (UDG) superfamily. Type 4 (UDGa) family.</text>
</comment>
<dbReference type="PANTHER" id="PTHR33693">
    <property type="entry name" value="TYPE-5 URACIL-DNA GLYCOSYLASE"/>
    <property type="match status" value="1"/>
</dbReference>
<gene>
    <name evidence="13" type="ORF">A2571_00815</name>
</gene>
<dbReference type="EMBL" id="MHTJ01000002">
    <property type="protein sequence ID" value="OHA58907.1"/>
    <property type="molecule type" value="Genomic_DNA"/>
</dbReference>
<dbReference type="Pfam" id="PF03167">
    <property type="entry name" value="UDG"/>
    <property type="match status" value="1"/>
</dbReference>
<evidence type="ECO:0000256" key="7">
    <source>
        <dbReference type="ARBA" id="ARBA00022763"/>
    </source>
</evidence>
<evidence type="ECO:0000256" key="10">
    <source>
        <dbReference type="ARBA" id="ARBA00023014"/>
    </source>
</evidence>
<dbReference type="GO" id="GO:0051539">
    <property type="term" value="F:4 iron, 4 sulfur cluster binding"/>
    <property type="evidence" value="ECO:0007669"/>
    <property type="project" value="UniProtKB-KW"/>
</dbReference>
<evidence type="ECO:0000256" key="6">
    <source>
        <dbReference type="ARBA" id="ARBA00022723"/>
    </source>
</evidence>
<feature type="domain" description="Uracil-DNA glycosylase-like" evidence="12">
    <location>
        <begin position="38"/>
        <end position="194"/>
    </location>
</feature>
<dbReference type="AlphaFoldDB" id="A0A1G2QEK1"/>
<dbReference type="Proteomes" id="UP000177043">
    <property type="component" value="Unassembled WGS sequence"/>
</dbReference>
<evidence type="ECO:0000256" key="2">
    <source>
        <dbReference type="ARBA" id="ARBA00006521"/>
    </source>
</evidence>
<keyword evidence="11" id="KW-0234">DNA repair</keyword>
<dbReference type="GO" id="GO:0046872">
    <property type="term" value="F:metal ion binding"/>
    <property type="evidence" value="ECO:0007669"/>
    <property type="project" value="UniProtKB-KW"/>
</dbReference>
<sequence>MSTTTKTELMKAIRDEVLALKISPLYEYRAANGYFPVIGEGSHEASIMFIGEAPGKNEAQTARPFCGASGKILDELLATIGLARASVYITNIVKDRPPENRDPLPAEIMLYSPFLDRQIDIIRPKVIATLGRFAMKYILDKYGAIENSNSISSLHGTLIKALAPHGEVVVLPLYHPAATIYNQSLKETLKKDFKELKKFI</sequence>
<reference evidence="13 14" key="1">
    <citation type="journal article" date="2016" name="Nat. Commun.">
        <title>Thousands of microbial genomes shed light on interconnected biogeochemical processes in an aquifer system.</title>
        <authorList>
            <person name="Anantharaman K."/>
            <person name="Brown C.T."/>
            <person name="Hug L.A."/>
            <person name="Sharon I."/>
            <person name="Castelle C.J."/>
            <person name="Probst A.J."/>
            <person name="Thomas B.C."/>
            <person name="Singh A."/>
            <person name="Wilkins M.J."/>
            <person name="Karaoz U."/>
            <person name="Brodie E.L."/>
            <person name="Williams K.H."/>
            <person name="Hubbard S.S."/>
            <person name="Banfield J.F."/>
        </authorList>
    </citation>
    <scope>NUCLEOTIDE SEQUENCE [LARGE SCALE GENOMIC DNA]</scope>
</reference>
<keyword evidence="7" id="KW-0227">DNA damage</keyword>
<dbReference type="STRING" id="1802438.A2571_00815"/>
<dbReference type="NCBIfam" id="TIGR00758">
    <property type="entry name" value="UDG_fam4"/>
    <property type="match status" value="1"/>
</dbReference>
<comment type="caution">
    <text evidence="13">The sequence shown here is derived from an EMBL/GenBank/DDBJ whole genome shotgun (WGS) entry which is preliminary data.</text>
</comment>
<evidence type="ECO:0000259" key="12">
    <source>
        <dbReference type="SMART" id="SM00986"/>
    </source>
</evidence>
<keyword evidence="5" id="KW-0004">4Fe-4S</keyword>
<organism evidence="13 14">
    <name type="scientific">Candidatus Vogelbacteria bacterium RIFOXYD1_FULL_44_32</name>
    <dbReference type="NCBI Taxonomy" id="1802438"/>
    <lineage>
        <taxon>Bacteria</taxon>
        <taxon>Candidatus Vogeliibacteriota</taxon>
    </lineage>
</organism>
<dbReference type="SMART" id="SM00987">
    <property type="entry name" value="UreE_C"/>
    <property type="match status" value="1"/>
</dbReference>
<proteinExistence type="inferred from homology"/>
<dbReference type="InterPro" id="IPR005273">
    <property type="entry name" value="Ura-DNA_glyco_family4"/>
</dbReference>
<dbReference type="EC" id="3.2.2.27" evidence="3"/>